<evidence type="ECO:0000256" key="5">
    <source>
        <dbReference type="ARBA" id="ARBA00023136"/>
    </source>
</evidence>
<evidence type="ECO:0000256" key="4">
    <source>
        <dbReference type="ARBA" id="ARBA00022989"/>
    </source>
</evidence>
<organism evidence="7 8">
    <name type="scientific">Hoeflea poritis</name>
    <dbReference type="NCBI Taxonomy" id="2993659"/>
    <lineage>
        <taxon>Bacteria</taxon>
        <taxon>Pseudomonadati</taxon>
        <taxon>Pseudomonadota</taxon>
        <taxon>Alphaproteobacteria</taxon>
        <taxon>Hyphomicrobiales</taxon>
        <taxon>Rhizobiaceae</taxon>
        <taxon>Hoeflea</taxon>
    </lineage>
</organism>
<evidence type="ECO:0000256" key="6">
    <source>
        <dbReference type="RuleBase" id="RU363076"/>
    </source>
</evidence>
<dbReference type="InterPro" id="IPR002994">
    <property type="entry name" value="Surf1/Shy1"/>
</dbReference>
<proteinExistence type="inferred from homology"/>
<keyword evidence="8" id="KW-1185">Reference proteome</keyword>
<reference evidence="7" key="1">
    <citation type="submission" date="2022-11" db="EMBL/GenBank/DDBJ databases">
        <title>Hoeflea poritis sp. nov., isolated from scleractinian coral Porites lutea.</title>
        <authorList>
            <person name="Zhang G."/>
            <person name="Wei Q."/>
            <person name="Cai L."/>
        </authorList>
    </citation>
    <scope>NUCLEOTIDE SEQUENCE</scope>
    <source>
        <strain evidence="7">E7-10</strain>
    </source>
</reference>
<feature type="transmembrane region" description="Helical" evidence="6">
    <location>
        <begin position="20"/>
        <end position="38"/>
    </location>
</feature>
<keyword evidence="6" id="KW-1003">Cell membrane</keyword>
<keyword evidence="4 6" id="KW-1133">Transmembrane helix</keyword>
<gene>
    <name evidence="7" type="ORF">OOZ53_05610</name>
</gene>
<name>A0ABT4VKY6_9HYPH</name>
<dbReference type="RefSeq" id="WP_271088353.1">
    <property type="nucleotide sequence ID" value="NZ_JAPJZH010000003.1"/>
</dbReference>
<dbReference type="Proteomes" id="UP001148313">
    <property type="component" value="Unassembled WGS sequence"/>
</dbReference>
<keyword evidence="3 6" id="KW-0812">Transmembrane</keyword>
<sequence>MADDKPKAPEAAAPGRGRSVAVVLAFALPALAFLLLLGNWQLNRLAWKEGLLATIEERMVRSPEPVDAVLAEWERSGDVDYMPMRADGVFLHEAEQHYLATHEGQSGWYIYTPLTLADGRTVLVNRGFVRYDMKDPAKRDWQPVGGQVSIVGFARNPLSEKPGRLVPDNEPANRIWYWKDFSGMADAMGLDETSLVPFFVDAATTNGATAAGPVGGVTRVSLPNNHLQYAITWFGLAAALLAVTGIYLWRLLRR</sequence>
<dbReference type="Pfam" id="PF02104">
    <property type="entry name" value="SURF1"/>
    <property type="match status" value="1"/>
</dbReference>
<evidence type="ECO:0000256" key="1">
    <source>
        <dbReference type="ARBA" id="ARBA00004370"/>
    </source>
</evidence>
<dbReference type="PANTHER" id="PTHR23427:SF2">
    <property type="entry name" value="SURFEIT LOCUS PROTEIN 1"/>
    <property type="match status" value="1"/>
</dbReference>
<evidence type="ECO:0000256" key="2">
    <source>
        <dbReference type="ARBA" id="ARBA00007165"/>
    </source>
</evidence>
<accession>A0ABT4VKY6</accession>
<dbReference type="EMBL" id="JAPJZH010000003">
    <property type="protein sequence ID" value="MDA4844815.1"/>
    <property type="molecule type" value="Genomic_DNA"/>
</dbReference>
<dbReference type="CDD" id="cd06662">
    <property type="entry name" value="SURF1"/>
    <property type="match status" value="1"/>
</dbReference>
<comment type="similarity">
    <text evidence="2 6">Belongs to the SURF1 family.</text>
</comment>
<dbReference type="PROSITE" id="PS50895">
    <property type="entry name" value="SURF1"/>
    <property type="match status" value="1"/>
</dbReference>
<keyword evidence="5 6" id="KW-0472">Membrane</keyword>
<feature type="transmembrane region" description="Helical" evidence="6">
    <location>
        <begin position="229"/>
        <end position="249"/>
    </location>
</feature>
<evidence type="ECO:0000313" key="7">
    <source>
        <dbReference type="EMBL" id="MDA4844815.1"/>
    </source>
</evidence>
<comment type="subcellular location">
    <subcellularLocation>
        <location evidence="6">Cell membrane</location>
        <topology evidence="6">Multi-pass membrane protein</topology>
    </subcellularLocation>
    <subcellularLocation>
        <location evidence="1">Membrane</location>
    </subcellularLocation>
</comment>
<comment type="caution">
    <text evidence="7">The sequence shown here is derived from an EMBL/GenBank/DDBJ whole genome shotgun (WGS) entry which is preliminary data.</text>
</comment>
<dbReference type="PANTHER" id="PTHR23427">
    <property type="entry name" value="SURFEIT LOCUS PROTEIN"/>
    <property type="match status" value="1"/>
</dbReference>
<protein>
    <recommendedName>
        <fullName evidence="6">SURF1-like protein</fullName>
    </recommendedName>
</protein>
<dbReference type="InterPro" id="IPR045214">
    <property type="entry name" value="Surf1/Surf4"/>
</dbReference>
<evidence type="ECO:0000256" key="3">
    <source>
        <dbReference type="ARBA" id="ARBA00022692"/>
    </source>
</evidence>
<evidence type="ECO:0000313" key="8">
    <source>
        <dbReference type="Proteomes" id="UP001148313"/>
    </source>
</evidence>